<dbReference type="InterPro" id="IPR006531">
    <property type="entry name" value="Gp5/Vgr_OB"/>
</dbReference>
<dbReference type="Gene3D" id="4.10.220.110">
    <property type="match status" value="1"/>
</dbReference>
<evidence type="ECO:0000259" key="3">
    <source>
        <dbReference type="Pfam" id="PF04717"/>
    </source>
</evidence>
<dbReference type="RefSeq" id="WP_142810387.1">
    <property type="nucleotide sequence ID" value="NZ_CP036282.1"/>
</dbReference>
<feature type="region of interest" description="Disordered" evidence="2">
    <location>
        <begin position="416"/>
        <end position="442"/>
    </location>
</feature>
<dbReference type="InterPro" id="IPR018769">
    <property type="entry name" value="VgrG2_DUF2345"/>
</dbReference>
<dbReference type="NCBIfam" id="TIGR01646">
    <property type="entry name" value="vgr_GE"/>
    <property type="match status" value="1"/>
</dbReference>
<dbReference type="SUPFAM" id="SSF69255">
    <property type="entry name" value="gp5 N-terminal domain-like"/>
    <property type="match status" value="1"/>
</dbReference>
<dbReference type="Gene3D" id="2.30.110.50">
    <property type="match status" value="1"/>
</dbReference>
<feature type="domain" description="Putative type VI secretion system Rhs element associated Vgr" evidence="5">
    <location>
        <begin position="589"/>
        <end position="693"/>
    </location>
</feature>
<dbReference type="InterPro" id="IPR037026">
    <property type="entry name" value="Vgr_OB-fold_dom_sf"/>
</dbReference>
<dbReference type="Gene3D" id="3.55.50.10">
    <property type="entry name" value="Baseplate protein-like domains"/>
    <property type="match status" value="1"/>
</dbReference>
<keyword evidence="7" id="KW-1185">Reference proteome</keyword>
<evidence type="ECO:0000256" key="2">
    <source>
        <dbReference type="SAM" id="MobiDB-lite"/>
    </source>
</evidence>
<feature type="region of interest" description="Disordered" evidence="2">
    <location>
        <begin position="745"/>
        <end position="766"/>
    </location>
</feature>
<feature type="domain" description="DUF2345" evidence="4">
    <location>
        <begin position="725"/>
        <end position="867"/>
    </location>
</feature>
<accession>A0A515EMQ1</accession>
<evidence type="ECO:0000259" key="5">
    <source>
        <dbReference type="Pfam" id="PF13296"/>
    </source>
</evidence>
<feature type="compositionally biased region" description="Low complexity" evidence="2">
    <location>
        <begin position="749"/>
        <end position="766"/>
    </location>
</feature>
<name>A0A515EMQ1_9BURK</name>
<reference evidence="7" key="1">
    <citation type="submission" date="2019-02" db="EMBL/GenBank/DDBJ databases">
        <title>Complete genome sequence of Rhodoferax sp. Gr-4.</title>
        <authorList>
            <person name="Jin L."/>
        </authorList>
    </citation>
    <scope>NUCLEOTIDE SEQUENCE [LARGE SCALE GENOMIC DNA]</scope>
    <source>
        <strain evidence="7">Gr-4</strain>
    </source>
</reference>
<protein>
    <submittedName>
        <fullName evidence="6">Type VI secretion system tip protein VgrG</fullName>
    </submittedName>
</protein>
<dbReference type="Pfam" id="PF04717">
    <property type="entry name" value="Phage_base_V"/>
    <property type="match status" value="1"/>
</dbReference>
<dbReference type="KEGG" id="rhg:EXZ61_07065"/>
<evidence type="ECO:0000313" key="6">
    <source>
        <dbReference type="EMBL" id="QDL53945.1"/>
    </source>
</evidence>
<dbReference type="SUPFAM" id="SSF69349">
    <property type="entry name" value="Phage fibre proteins"/>
    <property type="match status" value="1"/>
</dbReference>
<evidence type="ECO:0000259" key="4">
    <source>
        <dbReference type="Pfam" id="PF10106"/>
    </source>
</evidence>
<dbReference type="Pfam" id="PF10106">
    <property type="entry name" value="DUF2345"/>
    <property type="match status" value="1"/>
</dbReference>
<sequence>MPTPSLTSLTTLIPAERILTISSATLEAQAGHAQLQAVRLEGHEGINQLFRYQLTLQTPDTPVPGGLVELDLQALMGQAISCHIQLEGMGTFEAGSIGGVVKGQLATPHQGSGARQISALITAATLIQETPRQRVYQLTLEPWLAQARLKSDCKVFQDMSPVDVIEHVLANYPQPSTKRLLESYPVRDYCVQYNETDLQFITRLMQEWGINYHFEHSGEAHRLIWSDHNGAFQIRQEDLQQNSVDPGFNPYHTIPYYPLGHKTDREYIHRFSPVQRLTASAYASADYDYTRPQASLAVQASSDHAGNHPAHQIYLWRGGNSGVNSGAGGGANTSLSSSDYSQPNAGANTAANQTEPQGQHLARLRLQALRQGALRARGAGHIRGIVPGSSFTLAEHPQTSANTEYIVLHTTLDIENPSEHKTGSNAGKHAGNNQDNSATPQGQWRVYTEFEVQPSTIALRPDRTQSKPLIPGPLSAVVVGPAGANHHTDYLSRIKVHFPWDRHDARDQRSSCWVRVASPWAGNQLGAIHIPRIGQEVLVSFEGGDPDKPIVIAAVYNQNNQPPWELPGQQALSGMRSRELTAGQGNAAAGRSNHVLLDDTAEQIQVQAKSDHQHSQLSLGHITRIESRAGRQEHRGEGFELRTDGHGVLRAQDGLLITTEGRPNAQGHVKALSETAARLSQAQEQHRSLGNLAAQHQAQDAGDNADQGEVASALQMQNEAIKGKEGVHPELAEPHLVLASPAGIESTTAGSTHQHSQAHHAISAGGHVSTSTAKSWLLSAKSAARMFAYNAGIKLISASANIDAHALSKSLHVLAKLRITHNARSITITAQEELRLGAASSFTTLNAAGITHGTPGQWDVKSATQYMELGKSLPVVVPQMPRGYQAQYVLLDKKSGAPLTNHPYKLTLPTGKTVAGITNAKGETMQVFHPSAADVSLTAPEIPAVQEQRWHLAGGGSPSIRADYLEE</sequence>
<dbReference type="NCBIfam" id="TIGR03361">
    <property type="entry name" value="VI_Rhs_Vgr"/>
    <property type="match status" value="1"/>
</dbReference>
<dbReference type="InterPro" id="IPR006533">
    <property type="entry name" value="T6SS_Vgr_RhsGE"/>
</dbReference>
<feature type="domain" description="Gp5/Type VI secretion system Vgr protein OB-fold" evidence="3">
    <location>
        <begin position="484"/>
        <end position="556"/>
    </location>
</feature>
<dbReference type="Pfam" id="PF05954">
    <property type="entry name" value="Phage_GPD"/>
    <property type="match status" value="1"/>
</dbReference>
<proteinExistence type="inferred from homology"/>
<dbReference type="Gene3D" id="2.40.50.230">
    <property type="entry name" value="Gp5 N-terminal domain"/>
    <property type="match status" value="1"/>
</dbReference>
<evidence type="ECO:0000313" key="7">
    <source>
        <dbReference type="Proteomes" id="UP000317365"/>
    </source>
</evidence>
<dbReference type="InterPro" id="IPR028244">
    <property type="entry name" value="T6SS_Rhs_Vgr_dom"/>
</dbReference>
<dbReference type="Proteomes" id="UP000317365">
    <property type="component" value="Chromosome"/>
</dbReference>
<organism evidence="6 7">
    <name type="scientific">Rhodoferax aquaticus</name>
    <dbReference type="NCBI Taxonomy" id="2527691"/>
    <lineage>
        <taxon>Bacteria</taxon>
        <taxon>Pseudomonadati</taxon>
        <taxon>Pseudomonadota</taxon>
        <taxon>Betaproteobacteria</taxon>
        <taxon>Burkholderiales</taxon>
        <taxon>Comamonadaceae</taxon>
        <taxon>Rhodoferax</taxon>
    </lineage>
</organism>
<gene>
    <name evidence="6" type="ORF">EXZ61_07065</name>
</gene>
<reference evidence="7" key="2">
    <citation type="journal article" date="2020" name="Int. J. Syst. Evol. Microbiol.">
        <title>Genomic insights into a novel species Rhodoferax aquaticus sp. nov., isolated from freshwater.</title>
        <authorList>
            <person name="Li T."/>
            <person name="Zhuo Y."/>
            <person name="Jin C.Z."/>
            <person name="Wu X."/>
            <person name="Ko S.R."/>
            <person name="Jin F.J."/>
            <person name="Ahn C.Y."/>
            <person name="Oh H.M."/>
            <person name="Lee H.G."/>
            <person name="Jin L."/>
        </authorList>
    </citation>
    <scope>NUCLEOTIDE SEQUENCE [LARGE SCALE GENOMIC DNA]</scope>
    <source>
        <strain evidence="7">Gr-4</strain>
    </source>
</reference>
<dbReference type="Pfam" id="PF13296">
    <property type="entry name" value="T6SS_Vgr"/>
    <property type="match status" value="1"/>
</dbReference>
<dbReference type="EMBL" id="CP036282">
    <property type="protein sequence ID" value="QDL53945.1"/>
    <property type="molecule type" value="Genomic_DNA"/>
</dbReference>
<dbReference type="AlphaFoldDB" id="A0A515EMQ1"/>
<evidence type="ECO:0000256" key="1">
    <source>
        <dbReference type="ARBA" id="ARBA00005558"/>
    </source>
</evidence>
<dbReference type="InterPro" id="IPR017847">
    <property type="entry name" value="T6SS_RhsGE_Vgr_subset"/>
</dbReference>
<comment type="similarity">
    <text evidence="1">Belongs to the VgrG protein family.</text>
</comment>
<feature type="compositionally biased region" description="Polar residues" evidence="2">
    <location>
        <begin position="339"/>
        <end position="356"/>
    </location>
</feature>
<feature type="compositionally biased region" description="Polar residues" evidence="2">
    <location>
        <begin position="431"/>
        <end position="442"/>
    </location>
</feature>
<feature type="region of interest" description="Disordered" evidence="2">
    <location>
        <begin position="327"/>
        <end position="358"/>
    </location>
</feature>
<dbReference type="SUPFAM" id="SSF69279">
    <property type="entry name" value="Phage tail proteins"/>
    <property type="match status" value="2"/>
</dbReference>